<dbReference type="PANTHER" id="PTHR43847">
    <property type="entry name" value="BLL3993 PROTEIN"/>
    <property type="match status" value="1"/>
</dbReference>
<evidence type="ECO:0000313" key="6">
    <source>
        <dbReference type="EMBL" id="ALO17017.1"/>
    </source>
</evidence>
<evidence type="ECO:0000256" key="1">
    <source>
        <dbReference type="ARBA" id="ARBA00004127"/>
    </source>
</evidence>
<keyword evidence="2 5" id="KW-0812">Transmembrane</keyword>
<gene>
    <name evidence="6" type="ORF">L21SP5_03406</name>
</gene>
<evidence type="ECO:0000256" key="2">
    <source>
        <dbReference type="ARBA" id="ARBA00022692"/>
    </source>
</evidence>
<accession>A0A0S2I3K1</accession>
<dbReference type="InterPro" id="IPR007318">
    <property type="entry name" value="Phopholipid_MeTrfase"/>
</dbReference>
<keyword evidence="4 5" id="KW-0472">Membrane</keyword>
<evidence type="ECO:0000313" key="7">
    <source>
        <dbReference type="Proteomes" id="UP000064893"/>
    </source>
</evidence>
<dbReference type="Proteomes" id="UP000064893">
    <property type="component" value="Chromosome"/>
</dbReference>
<evidence type="ECO:0000256" key="5">
    <source>
        <dbReference type="SAM" id="Phobius"/>
    </source>
</evidence>
<feature type="transmembrane region" description="Helical" evidence="5">
    <location>
        <begin position="95"/>
        <end position="114"/>
    </location>
</feature>
<comment type="subcellular location">
    <subcellularLocation>
        <location evidence="1">Endomembrane system</location>
        <topology evidence="1">Multi-pass membrane protein</topology>
    </subcellularLocation>
</comment>
<dbReference type="EMBL" id="CP013118">
    <property type="protein sequence ID" value="ALO17017.1"/>
    <property type="molecule type" value="Genomic_DNA"/>
</dbReference>
<keyword evidence="7" id="KW-1185">Reference proteome</keyword>
<dbReference type="Pfam" id="PF04191">
    <property type="entry name" value="PEMT"/>
    <property type="match status" value="1"/>
</dbReference>
<evidence type="ECO:0000256" key="4">
    <source>
        <dbReference type="ARBA" id="ARBA00023136"/>
    </source>
</evidence>
<feature type="transmembrane region" description="Helical" evidence="5">
    <location>
        <begin position="68"/>
        <end position="89"/>
    </location>
</feature>
<dbReference type="Gene3D" id="1.20.120.1630">
    <property type="match status" value="1"/>
</dbReference>
<dbReference type="OrthoDB" id="7203053at2"/>
<dbReference type="GO" id="GO:0012505">
    <property type="term" value="C:endomembrane system"/>
    <property type="evidence" value="ECO:0007669"/>
    <property type="project" value="UniProtKB-SubCell"/>
</dbReference>
<feature type="transmembrane region" description="Helical" evidence="5">
    <location>
        <begin position="27"/>
        <end position="47"/>
    </location>
</feature>
<dbReference type="PANTHER" id="PTHR43847:SF1">
    <property type="entry name" value="BLL3993 PROTEIN"/>
    <property type="match status" value="1"/>
</dbReference>
<organism evidence="6 7">
    <name type="scientific">Salinivirga cyanobacteriivorans</name>
    <dbReference type="NCBI Taxonomy" id="1307839"/>
    <lineage>
        <taxon>Bacteria</taxon>
        <taxon>Pseudomonadati</taxon>
        <taxon>Bacteroidota</taxon>
        <taxon>Bacteroidia</taxon>
        <taxon>Bacteroidales</taxon>
        <taxon>Salinivirgaceae</taxon>
        <taxon>Salinivirga</taxon>
    </lineage>
</organism>
<dbReference type="InterPro" id="IPR052527">
    <property type="entry name" value="Metal_cation-efflux_comp"/>
</dbReference>
<evidence type="ECO:0000256" key="3">
    <source>
        <dbReference type="ARBA" id="ARBA00022989"/>
    </source>
</evidence>
<name>A0A0S2I3K1_9BACT</name>
<evidence type="ECO:0008006" key="8">
    <source>
        <dbReference type="Google" id="ProtNLM"/>
    </source>
</evidence>
<reference evidence="6 7" key="1">
    <citation type="submission" date="2015-11" db="EMBL/GenBank/DDBJ databases">
        <title>Description and complete genome sequence of a novel strain predominating in hypersaline microbial mats and representing a new family of the Bacteriodetes phylum.</title>
        <authorList>
            <person name="Spring S."/>
            <person name="Bunk B."/>
            <person name="Sproer C."/>
            <person name="Klenk H.-P."/>
        </authorList>
    </citation>
    <scope>NUCLEOTIDE SEQUENCE [LARGE SCALE GENOMIC DNA]</scope>
    <source>
        <strain evidence="6 7">L21-Spi-D4</strain>
    </source>
</reference>
<sequence>MGYLYTTLQFVLLGLILFTPPFLPESIAAQVILAISVLFGLWAIWVFRHTRINVFPYLRKGARLVRTGPYRYVRHPMYTAVLLFILAYWIDRPNIFYSIYLGALLAVMVLKIRFEEVQLKARFEQYESQFYNTYRIVPCIY</sequence>
<keyword evidence="3 5" id="KW-1133">Transmembrane helix</keyword>
<dbReference type="RefSeq" id="WP_057954351.1">
    <property type="nucleotide sequence ID" value="NZ_CP013118.1"/>
</dbReference>
<dbReference type="KEGG" id="blq:L21SP5_03406"/>
<dbReference type="STRING" id="1307839.L21SP5_03406"/>
<proteinExistence type="predicted"/>
<dbReference type="AlphaFoldDB" id="A0A0S2I3K1"/>
<protein>
    <recommendedName>
        <fullName evidence="8">Steroid 5-alpha reductase C-terminal domain-containing protein</fullName>
    </recommendedName>
</protein>